<gene>
    <name evidence="2" type="ORF">GCM10022255_015780</name>
</gene>
<dbReference type="RefSeq" id="WP_345122814.1">
    <property type="nucleotide sequence ID" value="NZ_BAABAT010000003.1"/>
</dbReference>
<protein>
    <recommendedName>
        <fullName evidence="4">Secreted protein</fullName>
    </recommendedName>
</protein>
<name>A0ABP8D234_9ACTN</name>
<feature type="signal peptide" evidence="1">
    <location>
        <begin position="1"/>
        <end position="17"/>
    </location>
</feature>
<keyword evidence="1" id="KW-0732">Signal</keyword>
<evidence type="ECO:0008006" key="4">
    <source>
        <dbReference type="Google" id="ProtNLM"/>
    </source>
</evidence>
<sequence>MQWWPAVLLACAGSAMAALAVYAVRRFRLVRAGAGPAALYATGQPAEATVLWVAYRQEAFRGDPVVGVTVRLAPADGSEPVTATRDLFVSALAVPWFGEPMAAWFDRADPDGFVLATRVDPGAPLSLRELHERLRARPQRPAPHPCDVVHVLARLGRLDEDLAAGRLTREAHFEQRNDLYNAAFP</sequence>
<reference evidence="3" key="1">
    <citation type="journal article" date="2019" name="Int. J. Syst. Evol. Microbiol.">
        <title>The Global Catalogue of Microorganisms (GCM) 10K type strain sequencing project: providing services to taxonomists for standard genome sequencing and annotation.</title>
        <authorList>
            <consortium name="The Broad Institute Genomics Platform"/>
            <consortium name="The Broad Institute Genome Sequencing Center for Infectious Disease"/>
            <person name="Wu L."/>
            <person name="Ma J."/>
        </authorList>
    </citation>
    <scope>NUCLEOTIDE SEQUENCE [LARGE SCALE GENOMIC DNA]</scope>
    <source>
        <strain evidence="3">JCM 17441</strain>
    </source>
</reference>
<keyword evidence="3" id="KW-1185">Reference proteome</keyword>
<feature type="chain" id="PRO_5045394836" description="Secreted protein" evidence="1">
    <location>
        <begin position="18"/>
        <end position="185"/>
    </location>
</feature>
<evidence type="ECO:0000313" key="2">
    <source>
        <dbReference type="EMBL" id="GAA4246047.1"/>
    </source>
</evidence>
<evidence type="ECO:0000256" key="1">
    <source>
        <dbReference type="SAM" id="SignalP"/>
    </source>
</evidence>
<organism evidence="2 3">
    <name type="scientific">Dactylosporangium darangshiense</name>
    <dbReference type="NCBI Taxonomy" id="579108"/>
    <lineage>
        <taxon>Bacteria</taxon>
        <taxon>Bacillati</taxon>
        <taxon>Actinomycetota</taxon>
        <taxon>Actinomycetes</taxon>
        <taxon>Micromonosporales</taxon>
        <taxon>Micromonosporaceae</taxon>
        <taxon>Dactylosporangium</taxon>
    </lineage>
</organism>
<proteinExistence type="predicted"/>
<accession>A0ABP8D234</accession>
<dbReference type="Proteomes" id="UP001500620">
    <property type="component" value="Unassembled WGS sequence"/>
</dbReference>
<evidence type="ECO:0000313" key="3">
    <source>
        <dbReference type="Proteomes" id="UP001500620"/>
    </source>
</evidence>
<dbReference type="EMBL" id="BAABAT010000003">
    <property type="protein sequence ID" value="GAA4246047.1"/>
    <property type="molecule type" value="Genomic_DNA"/>
</dbReference>
<comment type="caution">
    <text evidence="2">The sequence shown here is derived from an EMBL/GenBank/DDBJ whole genome shotgun (WGS) entry which is preliminary data.</text>
</comment>